<evidence type="ECO:0000313" key="7">
    <source>
        <dbReference type="EMBL" id="RPE91887.1"/>
    </source>
</evidence>
<evidence type="ECO:0000256" key="1">
    <source>
        <dbReference type="ARBA" id="ARBA00009437"/>
    </source>
</evidence>
<dbReference type="InterPro" id="IPR005119">
    <property type="entry name" value="LysR_subst-bd"/>
</dbReference>
<accession>A0AAE6X5K1</accession>
<dbReference type="GO" id="GO:0003677">
    <property type="term" value="F:DNA binding"/>
    <property type="evidence" value="ECO:0007669"/>
    <property type="project" value="UniProtKB-KW"/>
</dbReference>
<dbReference type="AlphaFoldDB" id="A0AAE6X5K1"/>
<dbReference type="PANTHER" id="PTHR30419">
    <property type="entry name" value="HTH-TYPE TRANSCRIPTIONAL REGULATOR YBHD"/>
    <property type="match status" value="1"/>
</dbReference>
<dbReference type="PROSITE" id="PS50931">
    <property type="entry name" value="HTH_LYSR"/>
    <property type="match status" value="1"/>
</dbReference>
<sequence>MDIKHLRYFVAIVENNFNLSRTSQNLYISQPALSMMISEFETRESIQIFKRSQGKIVGLTYAGENYYNDAKDVIKKYNEMNKNLHSLEKTITGHISIGIPPLILSVLFPKIMPKIIFDNPTINFSIIEQGAYSLRNELLLKNIDFAVLLYPEGIPQNVIDSFEIYRSELAAFLSSEHKLAKKSIINWQDLHNENVIIFDKTFMIYHQLKEAFERHHIYPSIIFESSSWDFLFHSAKSNKNLLTLLPLPTGEQYLTNNFVCRRIKDPIPWRVTLCRLKKNNYSSVENHICDTLLEAFKA</sequence>
<gene>
    <name evidence="6" type="ORF">A4G17_03035</name>
    <name evidence="7" type="ORF">EDC49_1679</name>
</gene>
<dbReference type="Pfam" id="PF00126">
    <property type="entry name" value="HTH_1"/>
    <property type="match status" value="1"/>
</dbReference>
<dbReference type="Proteomes" id="UP000502287">
    <property type="component" value="Chromosome"/>
</dbReference>
<dbReference type="InterPro" id="IPR000847">
    <property type="entry name" value="LysR_HTH_N"/>
</dbReference>
<evidence type="ECO:0000313" key="6">
    <source>
        <dbReference type="EMBL" id="QIM64492.1"/>
    </source>
</evidence>
<dbReference type="SUPFAM" id="SSF53850">
    <property type="entry name" value="Periplasmic binding protein-like II"/>
    <property type="match status" value="1"/>
</dbReference>
<dbReference type="Gene3D" id="3.40.190.290">
    <property type="match status" value="1"/>
</dbReference>
<evidence type="ECO:0000313" key="8">
    <source>
        <dbReference type="Proteomes" id="UP000276901"/>
    </source>
</evidence>
<dbReference type="GO" id="GO:0005829">
    <property type="term" value="C:cytosol"/>
    <property type="evidence" value="ECO:0007669"/>
    <property type="project" value="TreeGrafter"/>
</dbReference>
<evidence type="ECO:0000256" key="3">
    <source>
        <dbReference type="ARBA" id="ARBA00023125"/>
    </source>
</evidence>
<dbReference type="InterPro" id="IPR050950">
    <property type="entry name" value="HTH-type_LysR_regulators"/>
</dbReference>
<organism evidence="6 9">
    <name type="scientific">Frederiksenia canicola</name>
    <dbReference type="NCBI Taxonomy" id="123824"/>
    <lineage>
        <taxon>Bacteria</taxon>
        <taxon>Pseudomonadati</taxon>
        <taxon>Pseudomonadota</taxon>
        <taxon>Gammaproteobacteria</taxon>
        <taxon>Pasteurellales</taxon>
        <taxon>Pasteurellaceae</taxon>
        <taxon>Frederiksenia</taxon>
    </lineage>
</organism>
<reference evidence="7 8" key="2">
    <citation type="submission" date="2018-11" db="EMBL/GenBank/DDBJ databases">
        <title>Genomic Encyclopedia of Type Strains, Phase IV (KMG-IV): sequencing the most valuable type-strain genomes for metagenomic binning, comparative biology and taxonomic classification.</title>
        <authorList>
            <person name="Goeker M."/>
        </authorList>
    </citation>
    <scope>NUCLEOTIDE SEQUENCE [LARGE SCALE GENOMIC DNA]</scope>
    <source>
        <strain evidence="7 8">DSM 25797</strain>
    </source>
</reference>
<dbReference type="Proteomes" id="UP000276901">
    <property type="component" value="Unassembled WGS sequence"/>
</dbReference>
<dbReference type="InterPro" id="IPR036388">
    <property type="entry name" value="WH-like_DNA-bd_sf"/>
</dbReference>
<keyword evidence="4" id="KW-0804">Transcription</keyword>
<keyword evidence="3" id="KW-0238">DNA-binding</keyword>
<dbReference type="KEGG" id="fcl:A4G17_03035"/>
<comment type="similarity">
    <text evidence="1">Belongs to the LysR transcriptional regulatory family.</text>
</comment>
<dbReference type="SUPFAM" id="SSF46785">
    <property type="entry name" value="Winged helix' DNA-binding domain"/>
    <property type="match status" value="1"/>
</dbReference>
<dbReference type="Gene3D" id="1.10.10.10">
    <property type="entry name" value="Winged helix-like DNA-binding domain superfamily/Winged helix DNA-binding domain"/>
    <property type="match status" value="1"/>
</dbReference>
<dbReference type="RefSeq" id="WP_123957301.1">
    <property type="nucleotide sequence ID" value="NZ_CP015029.1"/>
</dbReference>
<evidence type="ECO:0000256" key="4">
    <source>
        <dbReference type="ARBA" id="ARBA00023163"/>
    </source>
</evidence>
<dbReference type="EMBL" id="CP015029">
    <property type="protein sequence ID" value="QIM64492.1"/>
    <property type="molecule type" value="Genomic_DNA"/>
</dbReference>
<dbReference type="InterPro" id="IPR036390">
    <property type="entry name" value="WH_DNA-bd_sf"/>
</dbReference>
<protein>
    <submittedName>
        <fullName evidence="6 7">Transcriptional regulator</fullName>
    </submittedName>
</protein>
<dbReference type="GO" id="GO:0003700">
    <property type="term" value="F:DNA-binding transcription factor activity"/>
    <property type="evidence" value="ECO:0007669"/>
    <property type="project" value="InterPro"/>
</dbReference>
<keyword evidence="8" id="KW-1185">Reference proteome</keyword>
<evidence type="ECO:0000256" key="2">
    <source>
        <dbReference type="ARBA" id="ARBA00023015"/>
    </source>
</evidence>
<evidence type="ECO:0000313" key="9">
    <source>
        <dbReference type="Proteomes" id="UP000502287"/>
    </source>
</evidence>
<name>A0AAE6X5K1_9PAST</name>
<dbReference type="PANTHER" id="PTHR30419:SF8">
    <property type="entry name" value="NITROGEN ASSIMILATION TRANSCRIPTIONAL ACTIVATOR-RELATED"/>
    <property type="match status" value="1"/>
</dbReference>
<dbReference type="Pfam" id="PF03466">
    <property type="entry name" value="LysR_substrate"/>
    <property type="match status" value="1"/>
</dbReference>
<dbReference type="EMBL" id="RKQT01000004">
    <property type="protein sequence ID" value="RPE91887.1"/>
    <property type="molecule type" value="Genomic_DNA"/>
</dbReference>
<evidence type="ECO:0000259" key="5">
    <source>
        <dbReference type="PROSITE" id="PS50931"/>
    </source>
</evidence>
<feature type="domain" description="HTH lysR-type" evidence="5">
    <location>
        <begin position="1"/>
        <end position="59"/>
    </location>
</feature>
<keyword evidence="2" id="KW-0805">Transcription regulation</keyword>
<reference evidence="6 9" key="1">
    <citation type="submission" date="2016-03" db="EMBL/GenBank/DDBJ databases">
        <authorList>
            <person name="Hansen M.J."/>
            <person name="Bojesen A.M."/>
            <person name="Planet P."/>
        </authorList>
    </citation>
    <scope>NUCLEOTIDE SEQUENCE [LARGE SCALE GENOMIC DNA]</scope>
    <source>
        <strain evidence="6 9">HPA 21</strain>
    </source>
</reference>
<proteinExistence type="inferred from homology"/>